<gene>
    <name evidence="1" type="ORF">HaLaN_26617</name>
</gene>
<dbReference type="Proteomes" id="UP000485058">
    <property type="component" value="Unassembled WGS sequence"/>
</dbReference>
<dbReference type="EMBL" id="BLLF01003771">
    <property type="protein sequence ID" value="GFH28173.1"/>
    <property type="molecule type" value="Genomic_DNA"/>
</dbReference>
<name>A0A6A0A6P5_HAELA</name>
<proteinExistence type="predicted"/>
<keyword evidence="2" id="KW-1185">Reference proteome</keyword>
<evidence type="ECO:0000313" key="1">
    <source>
        <dbReference type="EMBL" id="GFH28173.1"/>
    </source>
</evidence>
<reference evidence="1 2" key="1">
    <citation type="submission" date="2020-02" db="EMBL/GenBank/DDBJ databases">
        <title>Draft genome sequence of Haematococcus lacustris strain NIES-144.</title>
        <authorList>
            <person name="Morimoto D."/>
            <person name="Nakagawa S."/>
            <person name="Yoshida T."/>
            <person name="Sawayama S."/>
        </authorList>
    </citation>
    <scope>NUCLEOTIDE SEQUENCE [LARGE SCALE GENOMIC DNA]</scope>
    <source>
        <strain evidence="1 2">NIES-144</strain>
    </source>
</reference>
<dbReference type="AlphaFoldDB" id="A0A6A0A6P5"/>
<protein>
    <submittedName>
        <fullName evidence="1">Uncharacterized protein</fullName>
    </submittedName>
</protein>
<accession>A0A6A0A6P5</accession>
<organism evidence="1 2">
    <name type="scientific">Haematococcus lacustris</name>
    <name type="common">Green alga</name>
    <name type="synonym">Haematococcus pluvialis</name>
    <dbReference type="NCBI Taxonomy" id="44745"/>
    <lineage>
        <taxon>Eukaryota</taxon>
        <taxon>Viridiplantae</taxon>
        <taxon>Chlorophyta</taxon>
        <taxon>core chlorophytes</taxon>
        <taxon>Chlorophyceae</taxon>
        <taxon>CS clade</taxon>
        <taxon>Chlamydomonadales</taxon>
        <taxon>Haematococcaceae</taxon>
        <taxon>Haematococcus</taxon>
    </lineage>
</organism>
<sequence>MVSGRRPTWALITCGSGRPASPQTDPLPQTKPAEAVVSASWWSKLKAAPGDAYKKCKEFCTNGKLKELAYDSLDVLITLLDTVGPLLPPPGKQ</sequence>
<comment type="caution">
    <text evidence="1">The sequence shown here is derived from an EMBL/GenBank/DDBJ whole genome shotgun (WGS) entry which is preliminary data.</text>
</comment>
<evidence type="ECO:0000313" key="2">
    <source>
        <dbReference type="Proteomes" id="UP000485058"/>
    </source>
</evidence>